<name>A0A9Q1IL43_SYNKA</name>
<dbReference type="SUPFAM" id="SSF53098">
    <property type="entry name" value="Ribonuclease H-like"/>
    <property type="match status" value="1"/>
</dbReference>
<protein>
    <submittedName>
        <fullName evidence="1">Uncharacterized protein</fullName>
    </submittedName>
</protein>
<evidence type="ECO:0000313" key="1">
    <source>
        <dbReference type="EMBL" id="KAJ8343843.1"/>
    </source>
</evidence>
<gene>
    <name evidence="1" type="ORF">SKAU_G00311720</name>
</gene>
<sequence length="260" mass="29613">MYEDVKNEVKQSLFEADRVAITTDGWTSCSTEGPLATNSLREKQRLLALPQHKLKTDVCTRWNSSCEMLECFLEQKAAVEATLMSKDFRKGEEANTLKDCDISSAEDVVQLMTPIKMATTVMCEEQQPTVSVIAPLKAKLLSHLKPNEDDSAIVKEMKNVMVKDLSDRYSDVNDSLYKASALDPRFKELPFIEFEERECTYAKVAVEAADIHTKMSRVPKKQRHWTCFLETHLFRCRRAGPLLIGPGKRLSDTEQRLHSH</sequence>
<organism evidence="1 2">
    <name type="scientific">Synaphobranchus kaupii</name>
    <name type="common">Kaup's arrowtooth eel</name>
    <dbReference type="NCBI Taxonomy" id="118154"/>
    <lineage>
        <taxon>Eukaryota</taxon>
        <taxon>Metazoa</taxon>
        <taxon>Chordata</taxon>
        <taxon>Craniata</taxon>
        <taxon>Vertebrata</taxon>
        <taxon>Euteleostomi</taxon>
        <taxon>Actinopterygii</taxon>
        <taxon>Neopterygii</taxon>
        <taxon>Teleostei</taxon>
        <taxon>Anguilliformes</taxon>
        <taxon>Synaphobranchidae</taxon>
        <taxon>Synaphobranchus</taxon>
    </lineage>
</organism>
<dbReference type="InterPro" id="IPR012337">
    <property type="entry name" value="RNaseH-like_sf"/>
</dbReference>
<evidence type="ECO:0000313" key="2">
    <source>
        <dbReference type="Proteomes" id="UP001152622"/>
    </source>
</evidence>
<reference evidence="1" key="1">
    <citation type="journal article" date="2023" name="Science">
        <title>Genome structures resolve the early diversification of teleost fishes.</title>
        <authorList>
            <person name="Parey E."/>
            <person name="Louis A."/>
            <person name="Montfort J."/>
            <person name="Bouchez O."/>
            <person name="Roques C."/>
            <person name="Iampietro C."/>
            <person name="Lluch J."/>
            <person name="Castinel A."/>
            <person name="Donnadieu C."/>
            <person name="Desvignes T."/>
            <person name="Floi Bucao C."/>
            <person name="Jouanno E."/>
            <person name="Wen M."/>
            <person name="Mejri S."/>
            <person name="Dirks R."/>
            <person name="Jansen H."/>
            <person name="Henkel C."/>
            <person name="Chen W.J."/>
            <person name="Zahm M."/>
            <person name="Cabau C."/>
            <person name="Klopp C."/>
            <person name="Thompson A.W."/>
            <person name="Robinson-Rechavi M."/>
            <person name="Braasch I."/>
            <person name="Lecointre G."/>
            <person name="Bobe J."/>
            <person name="Postlethwait J.H."/>
            <person name="Berthelot C."/>
            <person name="Roest Crollius H."/>
            <person name="Guiguen Y."/>
        </authorList>
    </citation>
    <scope>NUCLEOTIDE SEQUENCE</scope>
    <source>
        <strain evidence="1">WJC10195</strain>
    </source>
</reference>
<dbReference type="InterPro" id="IPR052035">
    <property type="entry name" value="ZnF_BED_domain_contain"/>
</dbReference>
<dbReference type="PANTHER" id="PTHR46481">
    <property type="entry name" value="ZINC FINGER BED DOMAIN-CONTAINING PROTEIN 4"/>
    <property type="match status" value="1"/>
</dbReference>
<dbReference type="OrthoDB" id="109171at2759"/>
<keyword evidence="2" id="KW-1185">Reference proteome</keyword>
<proteinExistence type="predicted"/>
<comment type="caution">
    <text evidence="1">The sequence shown here is derived from an EMBL/GenBank/DDBJ whole genome shotgun (WGS) entry which is preliminary data.</text>
</comment>
<dbReference type="AlphaFoldDB" id="A0A9Q1IL43"/>
<dbReference type="Proteomes" id="UP001152622">
    <property type="component" value="Chromosome 13"/>
</dbReference>
<accession>A0A9Q1IL43</accession>
<dbReference type="PANTHER" id="PTHR46481:SF4">
    <property type="entry name" value="ZINC FINGER BED DOMAIN-CONTAINING PROTEIN 4"/>
    <property type="match status" value="1"/>
</dbReference>
<dbReference type="EMBL" id="JAINUF010000013">
    <property type="protein sequence ID" value="KAJ8343843.1"/>
    <property type="molecule type" value="Genomic_DNA"/>
</dbReference>